<dbReference type="InterPro" id="IPR010260">
    <property type="entry name" value="AlpA"/>
</dbReference>
<dbReference type="PANTHER" id="PTHR36154:SF1">
    <property type="entry name" value="DNA-BINDING TRANSCRIPTIONAL ACTIVATOR ALPA"/>
    <property type="match status" value="1"/>
</dbReference>
<evidence type="ECO:0000313" key="1">
    <source>
        <dbReference type="EMBL" id="UOO88300.1"/>
    </source>
</evidence>
<gene>
    <name evidence="1" type="ORF">LVJ82_12550</name>
</gene>
<organism evidence="1 2">
    <name type="scientific">Vitreoscilla massiliensis</name>
    <dbReference type="NCBI Taxonomy" id="1689272"/>
    <lineage>
        <taxon>Bacteria</taxon>
        <taxon>Pseudomonadati</taxon>
        <taxon>Pseudomonadota</taxon>
        <taxon>Betaproteobacteria</taxon>
        <taxon>Neisseriales</taxon>
        <taxon>Neisseriaceae</taxon>
        <taxon>Vitreoscilla</taxon>
    </lineage>
</organism>
<dbReference type="Pfam" id="PF05930">
    <property type="entry name" value="Phage_AlpA"/>
    <property type="match status" value="1"/>
</dbReference>
<dbReference type="EMBL" id="CP091511">
    <property type="protein sequence ID" value="UOO88300.1"/>
    <property type="molecule type" value="Genomic_DNA"/>
</dbReference>
<dbReference type="RefSeq" id="WP_058358015.1">
    <property type="nucleotide sequence ID" value="NZ_CABKVG010000010.1"/>
</dbReference>
<name>A0ABY4DXP8_9NEIS</name>
<reference evidence="1 2" key="1">
    <citation type="journal article" date="2022" name="Res Sq">
        <title>Evolution of multicellular longitudinally dividing oral cavity symbionts (Neisseriaceae).</title>
        <authorList>
            <person name="Nyongesa S."/>
            <person name="Weber P."/>
            <person name="Bernet E."/>
            <person name="Pullido F."/>
            <person name="Nieckarz M."/>
            <person name="Delaby M."/>
            <person name="Nieves C."/>
            <person name="Viehboeck T."/>
            <person name="Krause N."/>
            <person name="Rivera-Millot A."/>
            <person name="Nakamura A."/>
            <person name="Vischer N."/>
            <person name="VanNieuwenhze M."/>
            <person name="Brun Y."/>
            <person name="Cava F."/>
            <person name="Bulgheresi S."/>
            <person name="Veyrier F."/>
        </authorList>
    </citation>
    <scope>NUCLEOTIDE SEQUENCE [LARGE SCALE GENOMIC DNA]</scope>
    <source>
        <strain evidence="1 2">SN4</strain>
    </source>
</reference>
<sequence>MASDINLLNIREVAQKISAGKSTIYDWMNPKSKRYKPDFPKPLKNMGGINRWIESEIDAWVMSKRNPNQNLTS</sequence>
<dbReference type="PANTHER" id="PTHR36154">
    <property type="entry name" value="DNA-BINDING TRANSCRIPTIONAL ACTIVATOR ALPA"/>
    <property type="match status" value="1"/>
</dbReference>
<keyword evidence="2" id="KW-1185">Reference proteome</keyword>
<proteinExistence type="predicted"/>
<evidence type="ECO:0000313" key="2">
    <source>
        <dbReference type="Proteomes" id="UP000832011"/>
    </source>
</evidence>
<dbReference type="InterPro" id="IPR052931">
    <property type="entry name" value="Prophage_regulatory_activator"/>
</dbReference>
<accession>A0ABY4DXP8</accession>
<dbReference type="Gene3D" id="1.10.238.160">
    <property type="match status" value="1"/>
</dbReference>
<dbReference type="Proteomes" id="UP000832011">
    <property type="component" value="Chromosome"/>
</dbReference>
<protein>
    <submittedName>
        <fullName evidence="1">AlpA family phage regulatory protein</fullName>
    </submittedName>
</protein>